<dbReference type="AlphaFoldDB" id="A0A6A6ZZ43"/>
<dbReference type="EMBL" id="MU006226">
    <property type="protein sequence ID" value="KAF2826332.1"/>
    <property type="molecule type" value="Genomic_DNA"/>
</dbReference>
<reference evidence="1" key="1">
    <citation type="journal article" date="2020" name="Stud. Mycol.">
        <title>101 Dothideomycetes genomes: a test case for predicting lifestyles and emergence of pathogens.</title>
        <authorList>
            <person name="Haridas S."/>
            <person name="Albert R."/>
            <person name="Binder M."/>
            <person name="Bloem J."/>
            <person name="Labutti K."/>
            <person name="Salamov A."/>
            <person name="Andreopoulos B."/>
            <person name="Baker S."/>
            <person name="Barry K."/>
            <person name="Bills G."/>
            <person name="Bluhm B."/>
            <person name="Cannon C."/>
            <person name="Castanera R."/>
            <person name="Culley D."/>
            <person name="Daum C."/>
            <person name="Ezra D."/>
            <person name="Gonzalez J."/>
            <person name="Henrissat B."/>
            <person name="Kuo A."/>
            <person name="Liang C."/>
            <person name="Lipzen A."/>
            <person name="Lutzoni F."/>
            <person name="Magnuson J."/>
            <person name="Mondo S."/>
            <person name="Nolan M."/>
            <person name="Ohm R."/>
            <person name="Pangilinan J."/>
            <person name="Park H.-J."/>
            <person name="Ramirez L."/>
            <person name="Alfaro M."/>
            <person name="Sun H."/>
            <person name="Tritt A."/>
            <person name="Yoshinaga Y."/>
            <person name="Zwiers L.-H."/>
            <person name="Turgeon B."/>
            <person name="Goodwin S."/>
            <person name="Spatafora J."/>
            <person name="Crous P."/>
            <person name="Grigoriev I."/>
        </authorList>
    </citation>
    <scope>NUCLEOTIDE SEQUENCE</scope>
    <source>
        <strain evidence="1">CBS 113818</strain>
    </source>
</reference>
<organism evidence="1 2">
    <name type="scientific">Ophiobolus disseminans</name>
    <dbReference type="NCBI Taxonomy" id="1469910"/>
    <lineage>
        <taxon>Eukaryota</taxon>
        <taxon>Fungi</taxon>
        <taxon>Dikarya</taxon>
        <taxon>Ascomycota</taxon>
        <taxon>Pezizomycotina</taxon>
        <taxon>Dothideomycetes</taxon>
        <taxon>Pleosporomycetidae</taxon>
        <taxon>Pleosporales</taxon>
        <taxon>Pleosporineae</taxon>
        <taxon>Phaeosphaeriaceae</taxon>
        <taxon>Ophiobolus</taxon>
    </lineage>
</organism>
<keyword evidence="2" id="KW-1185">Reference proteome</keyword>
<name>A0A6A6ZZ43_9PLEO</name>
<evidence type="ECO:0000313" key="2">
    <source>
        <dbReference type="Proteomes" id="UP000799424"/>
    </source>
</evidence>
<evidence type="ECO:0008006" key="3">
    <source>
        <dbReference type="Google" id="ProtNLM"/>
    </source>
</evidence>
<dbReference type="PANTHER" id="PTHR37540:SF5">
    <property type="entry name" value="TRANSCRIPTION FACTOR DOMAIN-CONTAINING PROTEIN"/>
    <property type="match status" value="1"/>
</dbReference>
<sequence>MGVPRITTQRGGMQSLENGIVATVAAASDFETIVNDVSCSQSTYDILRDMRDLTDRFLADITKVGRLTSLPSAHAPGFPTSNDWVYEACRLAALIYTTAIIMHVPFSVAAHSYASVTRWSTKGHPITATLTEALYEALQRTDVVNIWNNMAGVLYWVCSVGAAGARRPEAIETVQRFDSREEASLIWARRCLIMHATRTMVILVFQHPVPVMLSQKRLLQVQELIATRI</sequence>
<dbReference type="PANTHER" id="PTHR37540">
    <property type="entry name" value="TRANSCRIPTION FACTOR (ACR-2), PUTATIVE-RELATED-RELATED"/>
    <property type="match status" value="1"/>
</dbReference>
<dbReference type="Proteomes" id="UP000799424">
    <property type="component" value="Unassembled WGS sequence"/>
</dbReference>
<proteinExistence type="predicted"/>
<protein>
    <recommendedName>
        <fullName evidence="3">Transcription factor domain-containing protein</fullName>
    </recommendedName>
</protein>
<evidence type="ECO:0000313" key="1">
    <source>
        <dbReference type="EMBL" id="KAF2826332.1"/>
    </source>
</evidence>
<accession>A0A6A6ZZ43</accession>
<gene>
    <name evidence="1" type="ORF">CC86DRAFT_382389</name>
</gene>
<dbReference type="OrthoDB" id="415825at2759"/>